<proteinExistence type="predicted"/>
<dbReference type="EMBL" id="BMAU01021402">
    <property type="protein sequence ID" value="GFY32533.1"/>
    <property type="molecule type" value="Genomic_DNA"/>
</dbReference>
<comment type="caution">
    <text evidence="1">The sequence shown here is derived from an EMBL/GenBank/DDBJ whole genome shotgun (WGS) entry which is preliminary data.</text>
</comment>
<dbReference type="InterPro" id="IPR036397">
    <property type="entry name" value="RNaseH_sf"/>
</dbReference>
<protein>
    <submittedName>
        <fullName evidence="1">Transposable element Tc1 transposase</fullName>
    </submittedName>
</protein>
<dbReference type="GO" id="GO:0003676">
    <property type="term" value="F:nucleic acid binding"/>
    <property type="evidence" value="ECO:0007669"/>
    <property type="project" value="InterPro"/>
</dbReference>
<evidence type="ECO:0000313" key="1">
    <source>
        <dbReference type="EMBL" id="GFY32533.1"/>
    </source>
</evidence>
<reference evidence="1" key="1">
    <citation type="submission" date="2020-08" db="EMBL/GenBank/DDBJ databases">
        <title>Multicomponent nature underlies the extraordinary mechanical properties of spider dragline silk.</title>
        <authorList>
            <person name="Kono N."/>
            <person name="Nakamura H."/>
            <person name="Mori M."/>
            <person name="Yoshida Y."/>
            <person name="Ohtoshi R."/>
            <person name="Malay A.D."/>
            <person name="Moran D.A.P."/>
            <person name="Tomita M."/>
            <person name="Numata K."/>
            <person name="Arakawa K."/>
        </authorList>
    </citation>
    <scope>NUCLEOTIDE SEQUENCE</scope>
</reference>
<keyword evidence="2" id="KW-1185">Reference proteome</keyword>
<dbReference type="Proteomes" id="UP000887159">
    <property type="component" value="Unassembled WGS sequence"/>
</dbReference>
<accession>A0A8X6WCT5</accession>
<evidence type="ECO:0000313" key="2">
    <source>
        <dbReference type="Proteomes" id="UP000887159"/>
    </source>
</evidence>
<gene>
    <name evidence="1" type="ORF">TNCV_3560411</name>
</gene>
<organism evidence="1 2">
    <name type="scientific">Trichonephila clavipes</name>
    <name type="common">Golden silk orbweaver</name>
    <name type="synonym">Nephila clavipes</name>
    <dbReference type="NCBI Taxonomy" id="2585209"/>
    <lineage>
        <taxon>Eukaryota</taxon>
        <taxon>Metazoa</taxon>
        <taxon>Ecdysozoa</taxon>
        <taxon>Arthropoda</taxon>
        <taxon>Chelicerata</taxon>
        <taxon>Arachnida</taxon>
        <taxon>Araneae</taxon>
        <taxon>Araneomorphae</taxon>
        <taxon>Entelegynae</taxon>
        <taxon>Araneoidea</taxon>
        <taxon>Nephilidae</taxon>
        <taxon>Trichonephila</taxon>
    </lineage>
</organism>
<name>A0A8X6WCT5_TRICX</name>
<sequence length="91" mass="10704">MVFSEESRFQMCPEDHRRRVWRRPGKRADPAFTIARHTCPQLEIMVWDVISFNSRTALVIIRGTLAAQRCIDDILRTVLLPFLLQYLGLIF</sequence>
<dbReference type="Gene3D" id="3.30.420.10">
    <property type="entry name" value="Ribonuclease H-like superfamily/Ribonuclease H"/>
    <property type="match status" value="1"/>
</dbReference>
<dbReference type="AlphaFoldDB" id="A0A8X6WCT5"/>